<feature type="region of interest" description="Disordered" evidence="1">
    <location>
        <begin position="421"/>
        <end position="460"/>
    </location>
</feature>
<proteinExistence type="predicted"/>
<evidence type="ECO:0000256" key="1">
    <source>
        <dbReference type="SAM" id="MobiDB-lite"/>
    </source>
</evidence>
<evidence type="ECO:0000313" key="3">
    <source>
        <dbReference type="Proteomes" id="UP000188268"/>
    </source>
</evidence>
<feature type="region of interest" description="Disordered" evidence="1">
    <location>
        <begin position="106"/>
        <end position="133"/>
    </location>
</feature>
<feature type="compositionally biased region" description="Basic and acidic residues" evidence="1">
    <location>
        <begin position="60"/>
        <end position="70"/>
    </location>
</feature>
<evidence type="ECO:0000313" key="2">
    <source>
        <dbReference type="EMBL" id="OMP03694.1"/>
    </source>
</evidence>
<keyword evidence="3" id="KW-1185">Reference proteome</keyword>
<sequence>MVSGYLARPSQSTGPARLCAHSARPGLHRTGGGMAAAAPGSVAVLIRQGTARAATRRHRDPGGERADPWTRVRLSPGDGYGGCGRRAAAGRGCAGVGADAALRRRSQPVPRGARAVRDPWPAGRAGFPDARERPPAIAQSRPALLRRAARAANTVQTLPLRGRVVWPGELLAQPADPGRHALAGALDRHHACDTGRRAALRGTQRRAGGAGIHGRRGHDRTASADYELRSAGHRRWQRQVPVECGRRHRMDDDLAGTGLRVGCRPDADRNGCTGPPQPMRMRHVDRFPAMSPAMVRARCFRTTRHVPLTTLVSPPRTPPAGGFSRPPLVGAGWRLRDDERAGRARHNRGILGRARIRGARIHPRRALRALHPRGTGTDSSAARPAFADHRRVDARGCPRHGRRRATACAQAQRLRLVPDGARGGRAVRTAAAGGAPAPRPHDPARSAAHPCWSGLGTARG</sequence>
<dbReference type="EMBL" id="AWWV01005986">
    <property type="protein sequence ID" value="OMP03694.1"/>
    <property type="molecule type" value="Genomic_DNA"/>
</dbReference>
<organism evidence="2 3">
    <name type="scientific">Corchorus capsularis</name>
    <name type="common">Jute</name>
    <dbReference type="NCBI Taxonomy" id="210143"/>
    <lineage>
        <taxon>Eukaryota</taxon>
        <taxon>Viridiplantae</taxon>
        <taxon>Streptophyta</taxon>
        <taxon>Embryophyta</taxon>
        <taxon>Tracheophyta</taxon>
        <taxon>Spermatophyta</taxon>
        <taxon>Magnoliopsida</taxon>
        <taxon>eudicotyledons</taxon>
        <taxon>Gunneridae</taxon>
        <taxon>Pentapetalae</taxon>
        <taxon>rosids</taxon>
        <taxon>malvids</taxon>
        <taxon>Malvales</taxon>
        <taxon>Malvaceae</taxon>
        <taxon>Grewioideae</taxon>
        <taxon>Apeibeae</taxon>
        <taxon>Corchorus</taxon>
    </lineage>
</organism>
<comment type="caution">
    <text evidence="2">The sequence shown here is derived from an EMBL/GenBank/DDBJ whole genome shotgun (WGS) entry which is preliminary data.</text>
</comment>
<feature type="region of interest" description="Disordered" evidence="1">
    <location>
        <begin position="51"/>
        <end position="73"/>
    </location>
</feature>
<feature type="compositionally biased region" description="Low complexity" evidence="1">
    <location>
        <begin position="424"/>
        <end position="436"/>
    </location>
</feature>
<feature type="region of interest" description="Disordered" evidence="1">
    <location>
        <begin position="202"/>
        <end position="221"/>
    </location>
</feature>
<gene>
    <name evidence="2" type="ORF">CCACVL1_02306</name>
</gene>
<dbReference type="AlphaFoldDB" id="A0A1R3K9F8"/>
<protein>
    <submittedName>
        <fullName evidence="2">Uncharacterized protein</fullName>
    </submittedName>
</protein>
<accession>A0A1R3K9F8</accession>
<dbReference type="Gramene" id="OMP03694">
    <property type="protein sequence ID" value="OMP03694"/>
    <property type="gene ID" value="CCACVL1_02306"/>
</dbReference>
<name>A0A1R3K9F8_COCAP</name>
<reference evidence="2 3" key="1">
    <citation type="submission" date="2013-09" db="EMBL/GenBank/DDBJ databases">
        <title>Corchorus capsularis genome sequencing.</title>
        <authorList>
            <person name="Alam M."/>
            <person name="Haque M.S."/>
            <person name="Islam M.S."/>
            <person name="Emdad E.M."/>
            <person name="Islam M.M."/>
            <person name="Ahmed B."/>
            <person name="Halim A."/>
            <person name="Hossen Q.M.M."/>
            <person name="Hossain M.Z."/>
            <person name="Ahmed R."/>
            <person name="Khan M.M."/>
            <person name="Islam R."/>
            <person name="Rashid M.M."/>
            <person name="Khan S.A."/>
            <person name="Rahman M.S."/>
            <person name="Alam M."/>
        </authorList>
    </citation>
    <scope>NUCLEOTIDE SEQUENCE [LARGE SCALE GENOMIC DNA]</scope>
    <source>
        <strain evidence="3">cv. CVL-1</strain>
        <tissue evidence="2">Whole seedling</tissue>
    </source>
</reference>
<dbReference type="Proteomes" id="UP000188268">
    <property type="component" value="Unassembled WGS sequence"/>
</dbReference>